<dbReference type="Gene3D" id="1.20.1280.50">
    <property type="match status" value="1"/>
</dbReference>
<evidence type="ECO:0000259" key="2">
    <source>
        <dbReference type="SMART" id="SM00256"/>
    </source>
</evidence>
<dbReference type="Proteomes" id="UP001231189">
    <property type="component" value="Unassembled WGS sequence"/>
</dbReference>
<feature type="region of interest" description="Disordered" evidence="1">
    <location>
        <begin position="1"/>
        <end position="44"/>
    </location>
</feature>
<accession>A0AAD8WMR7</accession>
<dbReference type="InterPro" id="IPR001810">
    <property type="entry name" value="F-box_dom"/>
</dbReference>
<name>A0AAD8WMR7_LOLMU</name>
<dbReference type="PANTHER" id="PTHR33207">
    <property type="entry name" value="F-BOX DOMAIN CONTAINING PROTEIN-RELATED"/>
    <property type="match status" value="1"/>
</dbReference>
<sequence>MARDDDPPPAKRPRTDCTGTSSNDGEPPPAKRPRTDCTGTSPIDSLPGDLLREIFLRVDPLPDLVRAASACRGWRDAVVSFPPFRRHFIKRHQAPLLGFFFDPPSRDVPSIPSFAPARWNDPMLVAALSRGDFLLTSLQRRPLLVEPSWFVLDARGGYLLLIKWDEGSEGLLALLNPLERRQRFFDVDDIRIFDDGDRLSTRHFLRGGLILDEENPERFDIFCVASQGDFRLRAAVFSSARADAMPMDGGWILSSWLEVQHPVDPAIDGGTWLWPDSGMRAGRFIYWPYMDGRHVLVLDPTHPVTPRLFLERITFPDGLDRAEFGRYIIGETRNGMMSIAYTDGFTVVLMARLEDGWAAGTWTPVDRFDLTDELVIMLGQLPAEDELELVAMRGTILYYTTSQMYHPSHNSCWFASLCLETGQGEWLFARAYDAFVQPYNHLSWPSFLKATTKG</sequence>
<evidence type="ECO:0000313" key="3">
    <source>
        <dbReference type="EMBL" id="KAK1665485.1"/>
    </source>
</evidence>
<feature type="domain" description="F-box" evidence="2">
    <location>
        <begin position="46"/>
        <end position="87"/>
    </location>
</feature>
<keyword evidence="4" id="KW-1185">Reference proteome</keyword>
<protein>
    <recommendedName>
        <fullName evidence="2">F-box domain-containing protein</fullName>
    </recommendedName>
</protein>
<gene>
    <name evidence="3" type="ORF">QYE76_053644</name>
</gene>
<dbReference type="Pfam" id="PF12937">
    <property type="entry name" value="F-box-like"/>
    <property type="match status" value="1"/>
</dbReference>
<evidence type="ECO:0000256" key="1">
    <source>
        <dbReference type="SAM" id="MobiDB-lite"/>
    </source>
</evidence>
<dbReference type="SMART" id="SM00256">
    <property type="entry name" value="FBOX"/>
    <property type="match status" value="1"/>
</dbReference>
<organism evidence="3 4">
    <name type="scientific">Lolium multiflorum</name>
    <name type="common">Italian ryegrass</name>
    <name type="synonym">Lolium perenne subsp. multiflorum</name>
    <dbReference type="NCBI Taxonomy" id="4521"/>
    <lineage>
        <taxon>Eukaryota</taxon>
        <taxon>Viridiplantae</taxon>
        <taxon>Streptophyta</taxon>
        <taxon>Embryophyta</taxon>
        <taxon>Tracheophyta</taxon>
        <taxon>Spermatophyta</taxon>
        <taxon>Magnoliopsida</taxon>
        <taxon>Liliopsida</taxon>
        <taxon>Poales</taxon>
        <taxon>Poaceae</taxon>
        <taxon>BOP clade</taxon>
        <taxon>Pooideae</taxon>
        <taxon>Poodae</taxon>
        <taxon>Poeae</taxon>
        <taxon>Poeae Chloroplast Group 2 (Poeae type)</taxon>
        <taxon>Loliodinae</taxon>
        <taxon>Loliinae</taxon>
        <taxon>Lolium</taxon>
    </lineage>
</organism>
<comment type="caution">
    <text evidence="3">The sequence shown here is derived from an EMBL/GenBank/DDBJ whole genome shotgun (WGS) entry which is preliminary data.</text>
</comment>
<reference evidence="3" key="1">
    <citation type="submission" date="2023-07" db="EMBL/GenBank/DDBJ databases">
        <title>A chromosome-level genome assembly of Lolium multiflorum.</title>
        <authorList>
            <person name="Chen Y."/>
            <person name="Copetti D."/>
            <person name="Kolliker R."/>
            <person name="Studer B."/>
        </authorList>
    </citation>
    <scope>NUCLEOTIDE SEQUENCE</scope>
    <source>
        <strain evidence="3">02402/16</strain>
        <tissue evidence="3">Leaf</tissue>
    </source>
</reference>
<dbReference type="InterPro" id="IPR036047">
    <property type="entry name" value="F-box-like_dom_sf"/>
</dbReference>
<dbReference type="EMBL" id="JAUUTY010000003">
    <property type="protein sequence ID" value="KAK1665485.1"/>
    <property type="molecule type" value="Genomic_DNA"/>
</dbReference>
<feature type="compositionally biased region" description="Basic and acidic residues" evidence="1">
    <location>
        <begin position="1"/>
        <end position="15"/>
    </location>
</feature>
<dbReference type="SUPFAM" id="SSF81383">
    <property type="entry name" value="F-box domain"/>
    <property type="match status" value="1"/>
</dbReference>
<dbReference type="AlphaFoldDB" id="A0AAD8WMR7"/>
<evidence type="ECO:0000313" key="4">
    <source>
        <dbReference type="Proteomes" id="UP001231189"/>
    </source>
</evidence>
<proteinExistence type="predicted"/>